<evidence type="ECO:0000256" key="1">
    <source>
        <dbReference type="SAM" id="Phobius"/>
    </source>
</evidence>
<feature type="transmembrane region" description="Helical" evidence="1">
    <location>
        <begin position="79"/>
        <end position="102"/>
    </location>
</feature>
<feature type="transmembrane region" description="Helical" evidence="1">
    <location>
        <begin position="114"/>
        <end position="135"/>
    </location>
</feature>
<proteinExistence type="predicted"/>
<accession>A0A7W7MAC5</accession>
<keyword evidence="1" id="KW-0472">Membrane</keyword>
<evidence type="ECO:0000313" key="3">
    <source>
        <dbReference type="Proteomes" id="UP000546162"/>
    </source>
</evidence>
<gene>
    <name evidence="2" type="ORF">BJY16_006154</name>
</gene>
<keyword evidence="1" id="KW-0812">Transmembrane</keyword>
<feature type="transmembrane region" description="Helical" evidence="1">
    <location>
        <begin position="6"/>
        <end position="29"/>
    </location>
</feature>
<organism evidence="2 3">
    <name type="scientific">Actinoplanes octamycinicus</name>
    <dbReference type="NCBI Taxonomy" id="135948"/>
    <lineage>
        <taxon>Bacteria</taxon>
        <taxon>Bacillati</taxon>
        <taxon>Actinomycetota</taxon>
        <taxon>Actinomycetes</taxon>
        <taxon>Micromonosporales</taxon>
        <taxon>Micromonosporaceae</taxon>
        <taxon>Actinoplanes</taxon>
    </lineage>
</organism>
<dbReference type="AlphaFoldDB" id="A0A7W7MAC5"/>
<sequence>MLSESFFATTAQVLPALLIAFAVEVSALLRDPLTGWRHNVRRFYTSAYKAIEGEPDWSLFRQWFRRYEQAELSRFKTRLFLTAHTVLGLIVVGEIAAVWMLAAGGRASMLAAPAGIICMLTMTATTVIAAIMPLARLRLEVGLKLTSWNQRAKRRLITVHRKRTPVAEWHRTEVAEHEDANAP</sequence>
<keyword evidence="1" id="KW-1133">Transmembrane helix</keyword>
<name>A0A7W7MAC5_9ACTN</name>
<dbReference type="EMBL" id="JACHNB010000001">
    <property type="protein sequence ID" value="MBB4742695.1"/>
    <property type="molecule type" value="Genomic_DNA"/>
</dbReference>
<comment type="caution">
    <text evidence="2">The sequence shown here is derived from an EMBL/GenBank/DDBJ whole genome shotgun (WGS) entry which is preliminary data.</text>
</comment>
<keyword evidence="3" id="KW-1185">Reference proteome</keyword>
<dbReference type="Proteomes" id="UP000546162">
    <property type="component" value="Unassembled WGS sequence"/>
</dbReference>
<evidence type="ECO:0000313" key="2">
    <source>
        <dbReference type="EMBL" id="MBB4742695.1"/>
    </source>
</evidence>
<protein>
    <submittedName>
        <fullName evidence="2">Uncharacterized protein</fullName>
    </submittedName>
</protein>
<dbReference type="RefSeq" id="WP_185043029.1">
    <property type="nucleotide sequence ID" value="NZ_BAABFG010000005.1"/>
</dbReference>
<reference evidence="2 3" key="1">
    <citation type="submission" date="2020-08" db="EMBL/GenBank/DDBJ databases">
        <title>Sequencing the genomes of 1000 actinobacteria strains.</title>
        <authorList>
            <person name="Klenk H.-P."/>
        </authorList>
    </citation>
    <scope>NUCLEOTIDE SEQUENCE [LARGE SCALE GENOMIC DNA]</scope>
    <source>
        <strain evidence="2 3">DSM 45809</strain>
    </source>
</reference>